<dbReference type="Proteomes" id="UP001602370">
    <property type="component" value="Unassembled WGS sequence"/>
</dbReference>
<proteinExistence type="predicted"/>
<gene>
    <name evidence="3" type="ORF">ACFY8C_07455</name>
</gene>
<name>A0ABW6XL20_9ACTN</name>
<evidence type="ECO:0000256" key="2">
    <source>
        <dbReference type="SAM" id="Phobius"/>
    </source>
</evidence>
<keyword evidence="2" id="KW-0812">Transmembrane</keyword>
<keyword evidence="4" id="KW-1185">Reference proteome</keyword>
<dbReference type="RefSeq" id="WP_388305729.1">
    <property type="nucleotide sequence ID" value="NZ_JBIBDZ010000002.1"/>
</dbReference>
<feature type="compositionally biased region" description="Basic and acidic residues" evidence="1">
    <location>
        <begin position="251"/>
        <end position="271"/>
    </location>
</feature>
<feature type="region of interest" description="Disordered" evidence="1">
    <location>
        <begin position="144"/>
        <end position="357"/>
    </location>
</feature>
<evidence type="ECO:0008006" key="5">
    <source>
        <dbReference type="Google" id="ProtNLM"/>
    </source>
</evidence>
<feature type="compositionally biased region" description="Basic and acidic residues" evidence="1">
    <location>
        <begin position="280"/>
        <end position="290"/>
    </location>
</feature>
<accession>A0ABW6XL20</accession>
<feature type="compositionally biased region" description="Low complexity" evidence="1">
    <location>
        <begin position="210"/>
        <end position="228"/>
    </location>
</feature>
<feature type="compositionally biased region" description="Basic and acidic residues" evidence="1">
    <location>
        <begin position="304"/>
        <end position="330"/>
    </location>
</feature>
<reference evidence="3 4" key="1">
    <citation type="submission" date="2024-10" db="EMBL/GenBank/DDBJ databases">
        <title>The Natural Products Discovery Center: Release of the First 8490 Sequenced Strains for Exploring Actinobacteria Biosynthetic Diversity.</title>
        <authorList>
            <person name="Kalkreuter E."/>
            <person name="Kautsar S.A."/>
            <person name="Yang D."/>
            <person name="Bader C.D."/>
            <person name="Teijaro C.N."/>
            <person name="Fluegel L."/>
            <person name="Davis C.M."/>
            <person name="Simpson J.R."/>
            <person name="Lauterbach L."/>
            <person name="Steele A.D."/>
            <person name="Gui C."/>
            <person name="Meng S."/>
            <person name="Li G."/>
            <person name="Viehrig K."/>
            <person name="Ye F."/>
            <person name="Su P."/>
            <person name="Kiefer A.F."/>
            <person name="Nichols A."/>
            <person name="Cepeda A.J."/>
            <person name="Yan W."/>
            <person name="Fan B."/>
            <person name="Jiang Y."/>
            <person name="Adhikari A."/>
            <person name="Zheng C.-J."/>
            <person name="Schuster L."/>
            <person name="Cowan T.M."/>
            <person name="Smanski M.J."/>
            <person name="Chevrette M.G."/>
            <person name="De Carvalho L.P.S."/>
            <person name="Shen B."/>
        </authorList>
    </citation>
    <scope>NUCLEOTIDE SEQUENCE [LARGE SCALE GENOMIC DNA]</scope>
    <source>
        <strain evidence="3 4">NPDC012605</strain>
    </source>
</reference>
<sequence length="374" mass="37495">MADERYQWLDQEAAERLLRGEPVDAVDDHARSRAERLAEALDAARTPAVPPAARTELPGEAAALAAFRKAHAERAAAPAAAAAASRTEQAELGRVRLAPVPAPRPRWGRSFRYGLAAAVAAVTVGGVAVAAGTGVLPLVGPAPASSVTAGENADPLVSEDPGIRKDPEAPPTEPDDGGDRTPGASPSAGIGTTPPSTGAPDGHGTGTQGPGSQEPGTGTPGSGTATDPGGPGRESGNTDGATGGDPSTATAREKILKACREFRSGKLDATGRKGLTSVLRDGETLRRYCDRILGGATTAPEDDGSGKDGSKDESDDDPKGDGTGDGRNGGRDGWSGDSGPDRRDTARSSAPDAAGLTAVLPLGIGVDARVPLPV</sequence>
<dbReference type="EMBL" id="JBIBDZ010000002">
    <property type="protein sequence ID" value="MFF5918164.1"/>
    <property type="molecule type" value="Genomic_DNA"/>
</dbReference>
<keyword evidence="2" id="KW-1133">Transmembrane helix</keyword>
<evidence type="ECO:0000256" key="1">
    <source>
        <dbReference type="SAM" id="MobiDB-lite"/>
    </source>
</evidence>
<keyword evidence="2" id="KW-0472">Membrane</keyword>
<comment type="caution">
    <text evidence="3">The sequence shown here is derived from an EMBL/GenBank/DDBJ whole genome shotgun (WGS) entry which is preliminary data.</text>
</comment>
<feature type="transmembrane region" description="Helical" evidence="2">
    <location>
        <begin position="113"/>
        <end position="139"/>
    </location>
</feature>
<evidence type="ECO:0000313" key="4">
    <source>
        <dbReference type="Proteomes" id="UP001602370"/>
    </source>
</evidence>
<feature type="compositionally biased region" description="Polar residues" evidence="1">
    <location>
        <begin position="235"/>
        <end position="250"/>
    </location>
</feature>
<protein>
    <recommendedName>
        <fullName evidence="5">Extensin</fullName>
    </recommendedName>
</protein>
<evidence type="ECO:0000313" key="3">
    <source>
        <dbReference type="EMBL" id="MFF5918164.1"/>
    </source>
</evidence>
<organism evidence="3 4">
    <name type="scientific">Streptomyces flavochromogenes</name>
    <dbReference type="NCBI Taxonomy" id="68199"/>
    <lineage>
        <taxon>Bacteria</taxon>
        <taxon>Bacillati</taxon>
        <taxon>Actinomycetota</taxon>
        <taxon>Actinomycetes</taxon>
        <taxon>Kitasatosporales</taxon>
        <taxon>Streptomycetaceae</taxon>
        <taxon>Streptomyces</taxon>
    </lineage>
</organism>